<feature type="transmembrane region" description="Helical" evidence="1">
    <location>
        <begin position="12"/>
        <end position="33"/>
    </location>
</feature>
<evidence type="ECO:0000313" key="2">
    <source>
        <dbReference type="EMBL" id="CAA6820935.1"/>
    </source>
</evidence>
<gene>
    <name evidence="2" type="ORF">HELGO_WM45228</name>
</gene>
<protein>
    <recommendedName>
        <fullName evidence="3">TIGR02117 family protein</fullName>
    </recommendedName>
</protein>
<dbReference type="Pfam" id="PF09601">
    <property type="entry name" value="DUF2459"/>
    <property type="match status" value="1"/>
</dbReference>
<name>A0A6S6TNX0_9BACT</name>
<keyword evidence="1" id="KW-0472">Membrane</keyword>
<sequence>MQLIFWRLTKFSLVFLVVFLVFVLNYMFFAWFLSRLTTTPKEYKCAKPNKVYATSNGVHTDLIFHKNLLDEHFLEQLQVVEGADYIAIGWGDEGFYLYTPSWAELKISTAIAAAFLPSKTLMHLTHYKRLNPNWKSIELCDEQLQAMKKFVYASFKNDKNDNIQLLEGTGYRDNDFFYVAKGNYTCLYTCNIWVNQALKKASVKTAIWSPFDKGILRHL</sequence>
<dbReference type="EMBL" id="CACVAQ010000292">
    <property type="protein sequence ID" value="CAA6820935.1"/>
    <property type="molecule type" value="Genomic_DNA"/>
</dbReference>
<organism evidence="2">
    <name type="scientific">uncultured Aureispira sp</name>
    <dbReference type="NCBI Taxonomy" id="1331704"/>
    <lineage>
        <taxon>Bacteria</taxon>
        <taxon>Pseudomonadati</taxon>
        <taxon>Bacteroidota</taxon>
        <taxon>Saprospiria</taxon>
        <taxon>Saprospirales</taxon>
        <taxon>Saprospiraceae</taxon>
        <taxon>Aureispira</taxon>
        <taxon>environmental samples</taxon>
    </lineage>
</organism>
<keyword evidence="1" id="KW-0812">Transmembrane</keyword>
<proteinExistence type="predicted"/>
<keyword evidence="1" id="KW-1133">Transmembrane helix</keyword>
<accession>A0A6S6TNX0</accession>
<evidence type="ECO:0000256" key="1">
    <source>
        <dbReference type="SAM" id="Phobius"/>
    </source>
</evidence>
<reference evidence="2" key="1">
    <citation type="submission" date="2020-01" db="EMBL/GenBank/DDBJ databases">
        <authorList>
            <person name="Meier V. D."/>
            <person name="Meier V D."/>
        </authorList>
    </citation>
    <scope>NUCLEOTIDE SEQUENCE</scope>
    <source>
        <strain evidence="2">HLG_WM_MAG_10</strain>
    </source>
</reference>
<dbReference type="InterPro" id="IPR011727">
    <property type="entry name" value="CHP02117"/>
</dbReference>
<evidence type="ECO:0008006" key="3">
    <source>
        <dbReference type="Google" id="ProtNLM"/>
    </source>
</evidence>
<dbReference type="AlphaFoldDB" id="A0A6S6TNX0"/>